<dbReference type="OrthoDB" id="185320at2"/>
<comment type="function">
    <text evidence="9">May play the central regulatory role in sporulation. It may be an element of the effector pathway responsible for the activation of sporulation genes in response to nutritional stress. Spo0A may act in concert with spo0H (a sigma factor) to control the expression of some genes that are critical to the sporulation process.</text>
</comment>
<keyword evidence="4 10" id="KW-0597">Phosphoprotein</keyword>
<keyword evidence="3" id="KW-0963">Cytoplasm</keyword>
<evidence type="ECO:0000313" key="15">
    <source>
        <dbReference type="Proteomes" id="UP000260812"/>
    </source>
</evidence>
<keyword evidence="8" id="KW-0804">Transcription</keyword>
<dbReference type="GeneID" id="97985712"/>
<dbReference type="GO" id="GO:0043565">
    <property type="term" value="F:sequence-specific DNA binding"/>
    <property type="evidence" value="ECO:0007669"/>
    <property type="project" value="InterPro"/>
</dbReference>
<dbReference type="GO" id="GO:0000160">
    <property type="term" value="P:phosphorelay signal transduction system"/>
    <property type="evidence" value="ECO:0007669"/>
    <property type="project" value="UniProtKB-KW"/>
</dbReference>
<evidence type="ECO:0000256" key="10">
    <source>
        <dbReference type="PROSITE-ProRule" id="PRU00169"/>
    </source>
</evidence>
<dbReference type="PROSITE" id="PS00041">
    <property type="entry name" value="HTH_ARAC_FAMILY_1"/>
    <property type="match status" value="1"/>
</dbReference>
<dbReference type="EMBL" id="QVLV01000001">
    <property type="protein sequence ID" value="RGE65142.1"/>
    <property type="molecule type" value="Genomic_DNA"/>
</dbReference>
<keyword evidence="5" id="KW-0902">Two-component regulatory system</keyword>
<evidence type="ECO:0000259" key="11">
    <source>
        <dbReference type="PROSITE" id="PS01124"/>
    </source>
</evidence>
<dbReference type="EMBL" id="QVLU01000004">
    <property type="protein sequence ID" value="RGE73056.1"/>
    <property type="molecule type" value="Genomic_DNA"/>
</dbReference>
<dbReference type="InterPro" id="IPR018062">
    <property type="entry name" value="HTH_AraC-typ_CS"/>
</dbReference>
<dbReference type="InterPro" id="IPR051552">
    <property type="entry name" value="HptR"/>
</dbReference>
<dbReference type="Proteomes" id="UP000260812">
    <property type="component" value="Unassembled WGS sequence"/>
</dbReference>
<dbReference type="InterPro" id="IPR009057">
    <property type="entry name" value="Homeodomain-like_sf"/>
</dbReference>
<evidence type="ECO:0000256" key="7">
    <source>
        <dbReference type="ARBA" id="ARBA00023125"/>
    </source>
</evidence>
<dbReference type="AlphaFoldDB" id="A0A3E3IDN4"/>
<evidence type="ECO:0000256" key="3">
    <source>
        <dbReference type="ARBA" id="ARBA00022490"/>
    </source>
</evidence>
<evidence type="ECO:0000256" key="6">
    <source>
        <dbReference type="ARBA" id="ARBA00023015"/>
    </source>
</evidence>
<dbReference type="PROSITE" id="PS01124">
    <property type="entry name" value="HTH_ARAC_FAMILY_2"/>
    <property type="match status" value="1"/>
</dbReference>
<feature type="modified residue" description="4-aspartylphosphate" evidence="10">
    <location>
        <position position="55"/>
    </location>
</feature>
<dbReference type="GO" id="GO:0005737">
    <property type="term" value="C:cytoplasm"/>
    <property type="evidence" value="ECO:0007669"/>
    <property type="project" value="UniProtKB-SubCell"/>
</dbReference>
<dbReference type="SMART" id="SM00448">
    <property type="entry name" value="REC"/>
    <property type="match status" value="1"/>
</dbReference>
<keyword evidence="7" id="KW-0238">DNA-binding</keyword>
<name>A0A3E3IDN4_9FIRM</name>
<feature type="domain" description="Response regulatory" evidence="12">
    <location>
        <begin position="3"/>
        <end position="120"/>
    </location>
</feature>
<dbReference type="Pfam" id="PF12833">
    <property type="entry name" value="HTH_18"/>
    <property type="match status" value="1"/>
</dbReference>
<evidence type="ECO:0000256" key="1">
    <source>
        <dbReference type="ARBA" id="ARBA00004496"/>
    </source>
</evidence>
<dbReference type="InterPro" id="IPR001789">
    <property type="entry name" value="Sig_transdc_resp-reg_receiver"/>
</dbReference>
<proteinExistence type="predicted"/>
<protein>
    <recommendedName>
        <fullName evidence="2">Stage 0 sporulation protein A homolog</fullName>
    </recommendedName>
</protein>
<sequence>MFRVIIADDENRIVKMLAASIPWTKLGLSVASFASDGMEALRLAEEKKADIIITDIRMPGLNGLELCEKLHEANPNIQIILISGYADFSYAQRAIQLGVLGYCLKPVDIQYLQKLLRQAVQNIRREVSLQADTLLDYMEEGEEGPLRRILWKFGFTAPELYLAVSVRMPDCGEALEAGLTVRLGKRKYLYLREKPFPRDAACRLIGESREKGGIGLPPSPIPISQLKEKVSETEIMACQFFITGSSCLTEFPVSTALTDEFFARFQEALTCADSLLAFLQQLRRQNCALLIDIASAYRFYNRMLASPYLGSSPGDDEYFLNGYEQLAENYGSFADVLEEMESCLYLPEPEPQPSQNGSNATSFMKIIKYLNENYEKDVSLKKLSGLFHLNSSYVSFLIKNETGLTYSQYLTELRIGKAKELLTTTDLSLAEISEAVGFNDYFYFIKKFKKVVGVTPGHFT</sequence>
<evidence type="ECO:0000256" key="2">
    <source>
        <dbReference type="ARBA" id="ARBA00018672"/>
    </source>
</evidence>
<dbReference type="PANTHER" id="PTHR42713:SF3">
    <property type="entry name" value="TRANSCRIPTIONAL REGULATORY PROTEIN HPTR"/>
    <property type="match status" value="1"/>
</dbReference>
<dbReference type="Pfam" id="PF00072">
    <property type="entry name" value="Response_reg"/>
    <property type="match status" value="1"/>
</dbReference>
<dbReference type="PROSITE" id="PS50110">
    <property type="entry name" value="RESPONSE_REGULATORY"/>
    <property type="match status" value="1"/>
</dbReference>
<feature type="domain" description="HTH araC/xylS-type" evidence="11">
    <location>
        <begin position="364"/>
        <end position="460"/>
    </location>
</feature>
<dbReference type="Proteomes" id="UP000261166">
    <property type="component" value="Unassembled WGS sequence"/>
</dbReference>
<dbReference type="SMART" id="SM00342">
    <property type="entry name" value="HTH_ARAC"/>
    <property type="match status" value="1"/>
</dbReference>
<comment type="caution">
    <text evidence="13">The sequence shown here is derived from an EMBL/GenBank/DDBJ whole genome shotgun (WGS) entry which is preliminary data.</text>
</comment>
<dbReference type="RefSeq" id="WP_117530648.1">
    <property type="nucleotide sequence ID" value="NZ_CALBAU010000210.1"/>
</dbReference>
<dbReference type="CDD" id="cd17536">
    <property type="entry name" value="REC_YesN-like"/>
    <property type="match status" value="1"/>
</dbReference>
<evidence type="ECO:0000256" key="8">
    <source>
        <dbReference type="ARBA" id="ARBA00023163"/>
    </source>
</evidence>
<dbReference type="SUPFAM" id="SSF52172">
    <property type="entry name" value="CheY-like"/>
    <property type="match status" value="1"/>
</dbReference>
<evidence type="ECO:0000313" key="16">
    <source>
        <dbReference type="Proteomes" id="UP000261166"/>
    </source>
</evidence>
<evidence type="ECO:0000256" key="9">
    <source>
        <dbReference type="ARBA" id="ARBA00024867"/>
    </source>
</evidence>
<evidence type="ECO:0000259" key="12">
    <source>
        <dbReference type="PROSITE" id="PS50110"/>
    </source>
</evidence>
<evidence type="ECO:0000256" key="4">
    <source>
        <dbReference type="ARBA" id="ARBA00022553"/>
    </source>
</evidence>
<dbReference type="SUPFAM" id="SSF46689">
    <property type="entry name" value="Homeodomain-like"/>
    <property type="match status" value="1"/>
</dbReference>
<dbReference type="GO" id="GO:0003700">
    <property type="term" value="F:DNA-binding transcription factor activity"/>
    <property type="evidence" value="ECO:0007669"/>
    <property type="project" value="InterPro"/>
</dbReference>
<dbReference type="Gene3D" id="3.40.50.2300">
    <property type="match status" value="1"/>
</dbReference>
<dbReference type="InterPro" id="IPR018060">
    <property type="entry name" value="HTH_AraC"/>
</dbReference>
<comment type="subcellular location">
    <subcellularLocation>
        <location evidence="1">Cytoplasm</location>
    </subcellularLocation>
</comment>
<reference evidence="13 16" key="1">
    <citation type="submission" date="2018-08" db="EMBL/GenBank/DDBJ databases">
        <title>A genome reference for cultivated species of the human gut microbiota.</title>
        <authorList>
            <person name="Zou Y."/>
            <person name="Xue W."/>
            <person name="Luo G."/>
        </authorList>
    </citation>
    <scope>NUCLEOTIDE SEQUENCE [LARGE SCALE GENOMIC DNA]</scope>
    <source>
        <strain evidence="14 16">AF26-4BH</strain>
        <strain evidence="13">TF05-5AC</strain>
    </source>
</reference>
<gene>
    <name evidence="14" type="ORF">DWY69_06105</name>
    <name evidence="13" type="ORF">DXC51_02135</name>
</gene>
<dbReference type="InterPro" id="IPR011006">
    <property type="entry name" value="CheY-like_superfamily"/>
</dbReference>
<accession>A0A3E3IDN4</accession>
<keyword evidence="6" id="KW-0805">Transcription regulation</keyword>
<dbReference type="PANTHER" id="PTHR42713">
    <property type="entry name" value="HISTIDINE KINASE-RELATED"/>
    <property type="match status" value="1"/>
</dbReference>
<evidence type="ECO:0000313" key="13">
    <source>
        <dbReference type="EMBL" id="RGE65142.1"/>
    </source>
</evidence>
<organism evidence="13 15">
    <name type="scientific">Eisenbergiella massiliensis</name>
    <dbReference type="NCBI Taxonomy" id="1720294"/>
    <lineage>
        <taxon>Bacteria</taxon>
        <taxon>Bacillati</taxon>
        <taxon>Bacillota</taxon>
        <taxon>Clostridia</taxon>
        <taxon>Lachnospirales</taxon>
        <taxon>Lachnospiraceae</taxon>
        <taxon>Eisenbergiella</taxon>
    </lineage>
</organism>
<evidence type="ECO:0000313" key="14">
    <source>
        <dbReference type="EMBL" id="RGE73056.1"/>
    </source>
</evidence>
<dbReference type="Gene3D" id="1.10.10.60">
    <property type="entry name" value="Homeodomain-like"/>
    <property type="match status" value="2"/>
</dbReference>
<keyword evidence="15" id="KW-1185">Reference proteome</keyword>
<evidence type="ECO:0000256" key="5">
    <source>
        <dbReference type="ARBA" id="ARBA00023012"/>
    </source>
</evidence>